<dbReference type="InterPro" id="IPR012724">
    <property type="entry name" value="DnaJ"/>
</dbReference>
<dbReference type="GO" id="GO:0005737">
    <property type="term" value="C:cytoplasm"/>
    <property type="evidence" value="ECO:0007669"/>
    <property type="project" value="UniProtKB-SubCell"/>
</dbReference>
<evidence type="ECO:0000256" key="3">
    <source>
        <dbReference type="ARBA" id="ARBA00022490"/>
    </source>
</evidence>
<evidence type="ECO:0000259" key="16">
    <source>
        <dbReference type="PROSITE" id="PS50076"/>
    </source>
</evidence>
<dbReference type="InterPro" id="IPR008971">
    <property type="entry name" value="HSP40/DnaJ_pept-bd"/>
</dbReference>
<evidence type="ECO:0000256" key="4">
    <source>
        <dbReference type="ARBA" id="ARBA00022705"/>
    </source>
</evidence>
<feature type="repeat" description="CXXCXGXG motif" evidence="14">
    <location>
        <begin position="164"/>
        <end position="171"/>
    </location>
</feature>
<dbReference type="PROSITE" id="PS51188">
    <property type="entry name" value="ZF_CR"/>
    <property type="match status" value="1"/>
</dbReference>
<dbReference type="PROSITE" id="PS00636">
    <property type="entry name" value="DNAJ_1"/>
    <property type="match status" value="1"/>
</dbReference>
<evidence type="ECO:0000313" key="18">
    <source>
        <dbReference type="EMBL" id="SEA15031.1"/>
    </source>
</evidence>
<keyword evidence="8 14" id="KW-0862">Zinc</keyword>
<evidence type="ECO:0000313" key="19">
    <source>
        <dbReference type="Proteomes" id="UP000242469"/>
    </source>
</evidence>
<evidence type="ECO:0000256" key="10">
    <source>
        <dbReference type="ARBA" id="ARBA00023186"/>
    </source>
</evidence>
<keyword evidence="6 14" id="KW-0677">Repeat</keyword>
<protein>
    <recommendedName>
        <fullName evidence="13 14">Chaperone protein DnaJ</fullName>
    </recommendedName>
</protein>
<dbReference type="SUPFAM" id="SSF57938">
    <property type="entry name" value="DnaJ/Hsp40 cysteine-rich domain"/>
    <property type="match status" value="1"/>
</dbReference>
<evidence type="ECO:0000256" key="12">
    <source>
        <dbReference type="ARBA" id="ARBA00061004"/>
    </source>
</evidence>
<evidence type="ECO:0000259" key="17">
    <source>
        <dbReference type="PROSITE" id="PS51188"/>
    </source>
</evidence>
<evidence type="ECO:0000256" key="11">
    <source>
        <dbReference type="ARBA" id="ARBA00053423"/>
    </source>
</evidence>
<name>A0A1H3YV03_9GAMM</name>
<dbReference type="InterPro" id="IPR036410">
    <property type="entry name" value="HSP_DnaJ_Cys-rich_dom_sf"/>
</dbReference>
<feature type="zinc finger region" description="CR-type" evidence="15">
    <location>
        <begin position="151"/>
        <end position="229"/>
    </location>
</feature>
<dbReference type="GO" id="GO:0009408">
    <property type="term" value="P:response to heat"/>
    <property type="evidence" value="ECO:0007669"/>
    <property type="project" value="InterPro"/>
</dbReference>
<feature type="domain" description="J" evidence="16">
    <location>
        <begin position="20"/>
        <end position="85"/>
    </location>
</feature>
<dbReference type="CDD" id="cd06257">
    <property type="entry name" value="DnaJ"/>
    <property type="match status" value="1"/>
</dbReference>
<dbReference type="GO" id="GO:0031072">
    <property type="term" value="F:heat shock protein binding"/>
    <property type="evidence" value="ECO:0007669"/>
    <property type="project" value="InterPro"/>
</dbReference>
<dbReference type="InterPro" id="IPR002939">
    <property type="entry name" value="DnaJ_C"/>
</dbReference>
<comment type="similarity">
    <text evidence="12 14">Belongs to the DnaJ family.</text>
</comment>
<comment type="cofactor">
    <cofactor evidence="14">
        <name>Zn(2+)</name>
        <dbReference type="ChEBI" id="CHEBI:29105"/>
    </cofactor>
    <text evidence="14">Binds 2 Zn(2+) ions per monomer.</text>
</comment>
<feature type="binding site" evidence="14">
    <location>
        <position position="181"/>
    </location>
    <ligand>
        <name>Zn(2+)</name>
        <dbReference type="ChEBI" id="CHEBI:29105"/>
        <label>2</label>
    </ligand>
</feature>
<evidence type="ECO:0000256" key="5">
    <source>
        <dbReference type="ARBA" id="ARBA00022723"/>
    </source>
</evidence>
<dbReference type="CDD" id="cd10747">
    <property type="entry name" value="DnaJ_C"/>
    <property type="match status" value="1"/>
</dbReference>
<keyword evidence="9 14" id="KW-0346">Stress response</keyword>
<dbReference type="InterPro" id="IPR036869">
    <property type="entry name" value="J_dom_sf"/>
</dbReference>
<dbReference type="EMBL" id="FNRJ01000001">
    <property type="protein sequence ID" value="SEA15031.1"/>
    <property type="molecule type" value="Genomic_DNA"/>
</dbReference>
<keyword evidence="4 14" id="KW-0235">DNA replication</keyword>
<dbReference type="HAMAP" id="MF_01152">
    <property type="entry name" value="DnaJ"/>
    <property type="match status" value="1"/>
</dbReference>
<dbReference type="PANTHER" id="PTHR43096">
    <property type="entry name" value="DNAJ HOMOLOG 1, MITOCHONDRIAL-RELATED"/>
    <property type="match status" value="1"/>
</dbReference>
<comment type="function">
    <text evidence="11 14">Participates actively in the response to hyperosmotic and heat shock by preventing the aggregation of stress-denatured proteins and by disaggregating proteins, also in an autonomous, DnaK-independent fashion. Unfolded proteins bind initially to DnaJ; upon interaction with the DnaJ-bound protein, DnaK hydrolyzes its bound ATP, resulting in the formation of a stable complex. GrpE releases ADP from DnaK; ATP binding to DnaK triggers the release of the substrate protein, thus completing the reaction cycle. Several rounds of ATP-dependent interactions between DnaJ, DnaK and GrpE are required for fully efficient folding. Also involved, together with DnaK and GrpE, in the DNA replication of plasmids through activation of initiation proteins.</text>
</comment>
<feature type="binding site" evidence="14">
    <location>
        <position position="206"/>
    </location>
    <ligand>
        <name>Zn(2+)</name>
        <dbReference type="ChEBI" id="CHEBI:29105"/>
        <label>2</label>
    </ligand>
</feature>
<dbReference type="NCBIfam" id="TIGR02349">
    <property type="entry name" value="DnaJ_bact"/>
    <property type="match status" value="1"/>
</dbReference>
<reference evidence="19" key="1">
    <citation type="submission" date="2016-10" db="EMBL/GenBank/DDBJ databases">
        <authorList>
            <person name="Varghese N."/>
            <person name="Submissions S."/>
        </authorList>
    </citation>
    <scope>NUCLEOTIDE SEQUENCE [LARGE SCALE GENOMIC DNA]</scope>
    <source>
        <strain evidence="19">DSM 11526</strain>
    </source>
</reference>
<dbReference type="Proteomes" id="UP000242469">
    <property type="component" value="Unassembled WGS sequence"/>
</dbReference>
<keyword evidence="5 14" id="KW-0479">Metal-binding</keyword>
<dbReference type="InterPro" id="IPR001623">
    <property type="entry name" value="DnaJ_domain"/>
</dbReference>
<sequence length="394" mass="42570">MSGSLESNLTGQIRIMAKQDYYELLGVSRDSSDRDIKKAYRRLAMKYHPDRNPGDKEAEDKFKEISEAYEVLSDAQKKAAYDQFGHAGVDGQGGMGGFGGGGFEGNFSDIFGDVFGDIFGGSGGGRRRSSVQRGADLRYNLDLTLEEAVRGCEKTLQIPTYVSCETCDGSGAKPGTSAKTCSTCGGVGQVRMQQGFFSVQQTCPTCRGEGKVISDPCDSCHGQGRVEKTKTLQVKIPAGVDTGDRIRLAGEGEAGSHGGPAGDLYVQVHVREHAIFQRDGKHLYCEVPISFVDAALGGELDVPTLDGRVKLKIPTETQTGKLFRLRGKGVTPVRGGSVGDLMVKVIVETPVNLNSRQKELLREFADATEEGNSKHSPKKHGFFDSVKKFFEDMT</sequence>
<dbReference type="FunFam" id="2.60.260.20:FF:000004">
    <property type="entry name" value="Molecular chaperone DnaJ"/>
    <property type="match status" value="1"/>
</dbReference>
<keyword evidence="19" id="KW-1185">Reference proteome</keyword>
<dbReference type="Pfam" id="PF00684">
    <property type="entry name" value="DnaJ_CXXCXGXG"/>
    <property type="match status" value="1"/>
</dbReference>
<feature type="binding site" evidence="14">
    <location>
        <position position="184"/>
    </location>
    <ligand>
        <name>Zn(2+)</name>
        <dbReference type="ChEBI" id="CHEBI:29105"/>
        <label>2</label>
    </ligand>
</feature>
<dbReference type="InterPro" id="IPR001305">
    <property type="entry name" value="HSP_DnaJ_Cys-rich_dom"/>
</dbReference>
<dbReference type="STRING" id="1122198.SAMN02745729_101594"/>
<dbReference type="Pfam" id="PF00226">
    <property type="entry name" value="DnaJ"/>
    <property type="match status" value="1"/>
</dbReference>
<dbReference type="FunFam" id="1.10.287.110:FF:000034">
    <property type="entry name" value="Chaperone protein DnaJ"/>
    <property type="match status" value="1"/>
</dbReference>
<dbReference type="Pfam" id="PF01556">
    <property type="entry name" value="DnaJ_C"/>
    <property type="match status" value="1"/>
</dbReference>
<dbReference type="SUPFAM" id="SSF49493">
    <property type="entry name" value="HSP40/DnaJ peptide-binding domain"/>
    <property type="match status" value="2"/>
</dbReference>
<comment type="subunit">
    <text evidence="2 14">Homodimer.</text>
</comment>
<evidence type="ECO:0000256" key="7">
    <source>
        <dbReference type="ARBA" id="ARBA00022771"/>
    </source>
</evidence>
<keyword evidence="7 14" id="KW-0863">Zinc-finger</keyword>
<dbReference type="SUPFAM" id="SSF46565">
    <property type="entry name" value="Chaperone J-domain"/>
    <property type="match status" value="1"/>
</dbReference>
<evidence type="ECO:0000256" key="15">
    <source>
        <dbReference type="PROSITE-ProRule" id="PRU00546"/>
    </source>
</evidence>
<evidence type="ECO:0000256" key="6">
    <source>
        <dbReference type="ARBA" id="ARBA00022737"/>
    </source>
</evidence>
<evidence type="ECO:0000256" key="1">
    <source>
        <dbReference type="ARBA" id="ARBA00004496"/>
    </source>
</evidence>
<dbReference type="AlphaFoldDB" id="A0A1H3YV03"/>
<feature type="repeat" description="CXXCXGXG motif" evidence="14">
    <location>
        <begin position="217"/>
        <end position="224"/>
    </location>
</feature>
<dbReference type="PROSITE" id="PS50076">
    <property type="entry name" value="DNAJ_2"/>
    <property type="match status" value="1"/>
</dbReference>
<dbReference type="PRINTS" id="PR00625">
    <property type="entry name" value="JDOMAIN"/>
</dbReference>
<evidence type="ECO:0000256" key="8">
    <source>
        <dbReference type="ARBA" id="ARBA00022833"/>
    </source>
</evidence>
<dbReference type="GO" id="GO:0042026">
    <property type="term" value="P:protein refolding"/>
    <property type="evidence" value="ECO:0007669"/>
    <property type="project" value="TreeGrafter"/>
</dbReference>
<dbReference type="GO" id="GO:0006260">
    <property type="term" value="P:DNA replication"/>
    <property type="evidence" value="ECO:0007669"/>
    <property type="project" value="UniProtKB-KW"/>
</dbReference>
<dbReference type="InterPro" id="IPR018253">
    <property type="entry name" value="DnaJ_domain_CS"/>
</dbReference>
<dbReference type="GO" id="GO:0005524">
    <property type="term" value="F:ATP binding"/>
    <property type="evidence" value="ECO:0007669"/>
    <property type="project" value="InterPro"/>
</dbReference>
<dbReference type="SMART" id="SM00271">
    <property type="entry name" value="DnaJ"/>
    <property type="match status" value="1"/>
</dbReference>
<evidence type="ECO:0000256" key="14">
    <source>
        <dbReference type="HAMAP-Rule" id="MF_01152"/>
    </source>
</evidence>
<dbReference type="FunFam" id="2.10.230.10:FF:000002">
    <property type="entry name" value="Molecular chaperone DnaJ"/>
    <property type="match status" value="1"/>
</dbReference>
<keyword evidence="10 14" id="KW-0143">Chaperone</keyword>
<comment type="domain">
    <text evidence="14">The J domain is necessary and sufficient to stimulate DnaK ATPase activity. Zinc center 1 plays an important role in the autonomous, DnaK-independent chaperone activity of DnaJ. Zinc center 2 is essential for interaction with DnaK and for DnaJ activity.</text>
</comment>
<evidence type="ECO:0000256" key="2">
    <source>
        <dbReference type="ARBA" id="ARBA00011738"/>
    </source>
</evidence>
<feature type="binding site" evidence="14">
    <location>
        <position position="217"/>
    </location>
    <ligand>
        <name>Zn(2+)</name>
        <dbReference type="ChEBI" id="CHEBI:29105"/>
        <label>1</label>
    </ligand>
</feature>
<evidence type="ECO:0000256" key="9">
    <source>
        <dbReference type="ARBA" id="ARBA00023016"/>
    </source>
</evidence>
<dbReference type="Gene3D" id="2.10.230.10">
    <property type="entry name" value="Heat shock protein DnaJ, cysteine-rich domain"/>
    <property type="match status" value="1"/>
</dbReference>
<accession>A0A1H3YV03</accession>
<gene>
    <name evidence="14" type="primary">dnaJ</name>
    <name evidence="18" type="ORF">SAMN02745729_101594</name>
</gene>
<organism evidence="18 19">
    <name type="scientific">Marinobacterium iners DSM 11526</name>
    <dbReference type="NCBI Taxonomy" id="1122198"/>
    <lineage>
        <taxon>Bacteria</taxon>
        <taxon>Pseudomonadati</taxon>
        <taxon>Pseudomonadota</taxon>
        <taxon>Gammaproteobacteria</taxon>
        <taxon>Oceanospirillales</taxon>
        <taxon>Oceanospirillaceae</taxon>
        <taxon>Marinobacterium</taxon>
    </lineage>
</organism>
<proteinExistence type="inferred from homology"/>
<dbReference type="Gene3D" id="2.60.260.20">
    <property type="entry name" value="Urease metallochaperone UreE, N-terminal domain"/>
    <property type="match status" value="2"/>
</dbReference>
<feature type="binding site" evidence="14">
    <location>
        <position position="220"/>
    </location>
    <ligand>
        <name>Zn(2+)</name>
        <dbReference type="ChEBI" id="CHEBI:29105"/>
        <label>1</label>
    </ligand>
</feature>
<comment type="subcellular location">
    <subcellularLocation>
        <location evidence="1 14">Cytoplasm</location>
    </subcellularLocation>
</comment>
<evidence type="ECO:0000256" key="13">
    <source>
        <dbReference type="ARBA" id="ARBA00067609"/>
    </source>
</evidence>
<dbReference type="NCBIfam" id="NF008035">
    <property type="entry name" value="PRK10767.1"/>
    <property type="match status" value="1"/>
</dbReference>
<feature type="repeat" description="CXXCXGXG motif" evidence="14">
    <location>
        <begin position="181"/>
        <end position="188"/>
    </location>
</feature>
<feature type="repeat" description="CXXCXGXG motif" evidence="14">
    <location>
        <begin position="203"/>
        <end position="210"/>
    </location>
</feature>
<feature type="binding site" evidence="14">
    <location>
        <position position="167"/>
    </location>
    <ligand>
        <name>Zn(2+)</name>
        <dbReference type="ChEBI" id="CHEBI:29105"/>
        <label>1</label>
    </ligand>
</feature>
<dbReference type="PANTHER" id="PTHR43096:SF48">
    <property type="entry name" value="CHAPERONE PROTEIN DNAJ"/>
    <property type="match status" value="1"/>
</dbReference>
<dbReference type="GO" id="GO:0008270">
    <property type="term" value="F:zinc ion binding"/>
    <property type="evidence" value="ECO:0007669"/>
    <property type="project" value="UniProtKB-UniRule"/>
</dbReference>
<feature type="binding site" evidence="14">
    <location>
        <position position="203"/>
    </location>
    <ligand>
        <name>Zn(2+)</name>
        <dbReference type="ChEBI" id="CHEBI:29105"/>
        <label>2</label>
    </ligand>
</feature>
<keyword evidence="3 14" id="KW-0963">Cytoplasm</keyword>
<dbReference type="CDD" id="cd10719">
    <property type="entry name" value="DnaJ_zf"/>
    <property type="match status" value="1"/>
</dbReference>
<dbReference type="Gene3D" id="1.10.287.110">
    <property type="entry name" value="DnaJ domain"/>
    <property type="match status" value="1"/>
</dbReference>
<feature type="domain" description="CR-type" evidence="17">
    <location>
        <begin position="151"/>
        <end position="229"/>
    </location>
</feature>
<feature type="binding site" evidence="14">
    <location>
        <position position="164"/>
    </location>
    <ligand>
        <name>Zn(2+)</name>
        <dbReference type="ChEBI" id="CHEBI:29105"/>
        <label>1</label>
    </ligand>
</feature>
<dbReference type="GO" id="GO:0051082">
    <property type="term" value="F:unfolded protein binding"/>
    <property type="evidence" value="ECO:0007669"/>
    <property type="project" value="UniProtKB-UniRule"/>
</dbReference>